<evidence type="ECO:0000256" key="1">
    <source>
        <dbReference type="SAM" id="Coils"/>
    </source>
</evidence>
<dbReference type="InterPro" id="IPR047650">
    <property type="entry name" value="Transpos_IS110"/>
</dbReference>
<dbReference type="Pfam" id="PF02371">
    <property type="entry name" value="Transposase_20"/>
    <property type="match status" value="1"/>
</dbReference>
<feature type="domain" description="Transposase IS110-like N-terminal" evidence="3">
    <location>
        <begin position="36"/>
        <end position="90"/>
    </location>
</feature>
<name>A0ABW0IJ89_9BACT</name>
<evidence type="ECO:0000313" key="5">
    <source>
        <dbReference type="EMBL" id="MFC5412455.1"/>
    </source>
</evidence>
<dbReference type="EMBL" id="JBHSMA010000013">
    <property type="protein sequence ID" value="MFC5412455.1"/>
    <property type="molecule type" value="Genomic_DNA"/>
</dbReference>
<feature type="coiled-coil region" evidence="1">
    <location>
        <begin position="102"/>
        <end position="133"/>
    </location>
</feature>
<dbReference type="NCBIfam" id="NF033542">
    <property type="entry name" value="transpos_IS110"/>
    <property type="match status" value="1"/>
</dbReference>
<evidence type="ECO:0000259" key="4">
    <source>
        <dbReference type="Pfam" id="PF02371"/>
    </source>
</evidence>
<protein>
    <submittedName>
        <fullName evidence="5">IS110 family transposase</fullName>
    </submittedName>
</protein>
<gene>
    <name evidence="5" type="ORF">ACFPMF_24235</name>
</gene>
<dbReference type="Proteomes" id="UP001596106">
    <property type="component" value="Unassembled WGS sequence"/>
</dbReference>
<organism evidence="5 6">
    <name type="scientific">Larkinella bovis</name>
    <dbReference type="NCBI Taxonomy" id="683041"/>
    <lineage>
        <taxon>Bacteria</taxon>
        <taxon>Pseudomonadati</taxon>
        <taxon>Bacteroidota</taxon>
        <taxon>Cytophagia</taxon>
        <taxon>Cytophagales</taxon>
        <taxon>Spirosomataceae</taxon>
        <taxon>Larkinella</taxon>
    </lineage>
</organism>
<evidence type="ECO:0000259" key="3">
    <source>
        <dbReference type="Pfam" id="PF01548"/>
    </source>
</evidence>
<dbReference type="RefSeq" id="WP_379849985.1">
    <property type="nucleotide sequence ID" value="NZ_JBHSMA010000013.1"/>
</dbReference>
<sequence>MNRWPTICIRLNKPSELSCPTRSNISLKVSTSTGLPAQSKTDAIDARLIAQLGLERTLEAWQPAPAIFRELRSLTRFYTALKQQRTAISNWKESLDSGHQPLEFLRKSNQALLQTLDRQIQQCQQQIQQLIAREAWLAAKVKKLLTIKGIGLVTVAIILAETQGFGTITNAKQLASYAGYDVVERQSGSSIKGQTRISKKGNSHIRAALHFPALVASRHNPVLQQVYQRINQNKPSKMVGATALQRKLLLLMYALWKNDTEYQKRESKPAAQQPHRLADDQKAIGRR</sequence>
<feature type="compositionally biased region" description="Basic and acidic residues" evidence="2">
    <location>
        <begin position="276"/>
        <end position="287"/>
    </location>
</feature>
<proteinExistence type="predicted"/>
<accession>A0ABW0IJ89</accession>
<evidence type="ECO:0000256" key="2">
    <source>
        <dbReference type="SAM" id="MobiDB-lite"/>
    </source>
</evidence>
<feature type="region of interest" description="Disordered" evidence="2">
    <location>
        <begin position="264"/>
        <end position="287"/>
    </location>
</feature>
<dbReference type="InterPro" id="IPR002525">
    <property type="entry name" value="Transp_IS110-like_N"/>
</dbReference>
<dbReference type="Pfam" id="PF01548">
    <property type="entry name" value="DEDD_Tnp_IS110"/>
    <property type="match status" value="1"/>
</dbReference>
<comment type="caution">
    <text evidence="5">The sequence shown here is derived from an EMBL/GenBank/DDBJ whole genome shotgun (WGS) entry which is preliminary data.</text>
</comment>
<dbReference type="PANTHER" id="PTHR33055:SF3">
    <property type="entry name" value="PUTATIVE TRANSPOSASE FOR IS117-RELATED"/>
    <property type="match status" value="1"/>
</dbReference>
<keyword evidence="1" id="KW-0175">Coiled coil</keyword>
<reference evidence="6" key="1">
    <citation type="journal article" date="2019" name="Int. J. Syst. Evol. Microbiol.">
        <title>The Global Catalogue of Microorganisms (GCM) 10K type strain sequencing project: providing services to taxonomists for standard genome sequencing and annotation.</title>
        <authorList>
            <consortium name="The Broad Institute Genomics Platform"/>
            <consortium name="The Broad Institute Genome Sequencing Center for Infectious Disease"/>
            <person name="Wu L."/>
            <person name="Ma J."/>
        </authorList>
    </citation>
    <scope>NUCLEOTIDE SEQUENCE [LARGE SCALE GENOMIC DNA]</scope>
    <source>
        <strain evidence="6">CCUG 55250</strain>
    </source>
</reference>
<keyword evidence="6" id="KW-1185">Reference proteome</keyword>
<dbReference type="PANTHER" id="PTHR33055">
    <property type="entry name" value="TRANSPOSASE FOR INSERTION SEQUENCE ELEMENT IS1111A"/>
    <property type="match status" value="1"/>
</dbReference>
<dbReference type="InterPro" id="IPR003346">
    <property type="entry name" value="Transposase_20"/>
</dbReference>
<evidence type="ECO:0000313" key="6">
    <source>
        <dbReference type="Proteomes" id="UP001596106"/>
    </source>
</evidence>
<feature type="domain" description="Transposase IS116/IS110/IS902 C-terminal" evidence="4">
    <location>
        <begin position="142"/>
        <end position="228"/>
    </location>
</feature>